<dbReference type="GO" id="GO:0005829">
    <property type="term" value="C:cytosol"/>
    <property type="evidence" value="ECO:0007669"/>
    <property type="project" value="TreeGrafter"/>
</dbReference>
<reference evidence="5" key="1">
    <citation type="submission" date="2022-10" db="EMBL/GenBank/DDBJ databases">
        <authorList>
            <person name="Koch H."/>
        </authorList>
    </citation>
    <scope>NUCLEOTIDE SEQUENCE</scope>
    <source>
        <strain evidence="5">DNF</strain>
    </source>
</reference>
<protein>
    <recommendedName>
        <fullName evidence="4">phosphoglycolate phosphatase</fullName>
        <ecNumber evidence="4">3.1.3.18</ecNumber>
    </recommendedName>
</protein>
<dbReference type="PANTHER" id="PTHR43434">
    <property type="entry name" value="PHOSPHOGLYCOLATE PHOSPHATASE"/>
    <property type="match status" value="1"/>
</dbReference>
<dbReference type="InterPro" id="IPR006439">
    <property type="entry name" value="HAD-SF_hydro_IA"/>
</dbReference>
<keyword evidence="6" id="KW-1185">Reference proteome</keyword>
<dbReference type="SFLD" id="SFLDS00003">
    <property type="entry name" value="Haloacid_Dehalogenase"/>
    <property type="match status" value="1"/>
</dbReference>
<evidence type="ECO:0000256" key="4">
    <source>
        <dbReference type="ARBA" id="ARBA00013078"/>
    </source>
</evidence>
<dbReference type="SFLD" id="SFLDG01129">
    <property type="entry name" value="C1.5:_HAD__Beta-PGM__Phosphata"/>
    <property type="match status" value="1"/>
</dbReference>
<comment type="pathway">
    <text evidence="2">Organic acid metabolism; glycolate biosynthesis; glycolate from 2-phosphoglycolate: step 1/1.</text>
</comment>
<dbReference type="GO" id="GO:0006281">
    <property type="term" value="P:DNA repair"/>
    <property type="evidence" value="ECO:0007669"/>
    <property type="project" value="TreeGrafter"/>
</dbReference>
<dbReference type="EC" id="3.1.3.18" evidence="4"/>
<dbReference type="NCBIfam" id="TIGR01549">
    <property type="entry name" value="HAD-SF-IA-v1"/>
    <property type="match status" value="1"/>
</dbReference>
<evidence type="ECO:0000313" key="6">
    <source>
        <dbReference type="Proteomes" id="UP001179121"/>
    </source>
</evidence>
<comment type="similarity">
    <text evidence="3">Belongs to the HAD-like hydrolase superfamily. CbbY/CbbZ/Gph/YieH family.</text>
</comment>
<dbReference type="InterPro" id="IPR050155">
    <property type="entry name" value="HAD-like_hydrolase_sf"/>
</dbReference>
<dbReference type="KEGG" id="nti:DNFV4_03044"/>
<evidence type="ECO:0000256" key="2">
    <source>
        <dbReference type="ARBA" id="ARBA00004818"/>
    </source>
</evidence>
<proteinExistence type="inferred from homology"/>
<dbReference type="InterPro" id="IPR023214">
    <property type="entry name" value="HAD_sf"/>
</dbReference>
<dbReference type="AlphaFoldDB" id="A0AA86TDH9"/>
<dbReference type="InterPro" id="IPR036412">
    <property type="entry name" value="HAD-like_sf"/>
</dbReference>
<comment type="catalytic activity">
    <reaction evidence="1">
        <text>2-phosphoglycolate + H2O = glycolate + phosphate</text>
        <dbReference type="Rhea" id="RHEA:14369"/>
        <dbReference type="ChEBI" id="CHEBI:15377"/>
        <dbReference type="ChEBI" id="CHEBI:29805"/>
        <dbReference type="ChEBI" id="CHEBI:43474"/>
        <dbReference type="ChEBI" id="CHEBI:58033"/>
        <dbReference type="EC" id="3.1.3.18"/>
    </reaction>
</comment>
<evidence type="ECO:0000256" key="3">
    <source>
        <dbReference type="ARBA" id="ARBA00006171"/>
    </source>
</evidence>
<evidence type="ECO:0000313" key="5">
    <source>
        <dbReference type="EMBL" id="CAI4032614.1"/>
    </source>
</evidence>
<dbReference type="Proteomes" id="UP001179121">
    <property type="component" value="Chromosome"/>
</dbReference>
<dbReference type="InterPro" id="IPR041492">
    <property type="entry name" value="HAD_2"/>
</dbReference>
<evidence type="ECO:0000256" key="1">
    <source>
        <dbReference type="ARBA" id="ARBA00000830"/>
    </source>
</evidence>
<name>A0AA86TDH9_9BACT</name>
<dbReference type="Pfam" id="PF13419">
    <property type="entry name" value="HAD_2"/>
    <property type="match status" value="1"/>
</dbReference>
<dbReference type="EMBL" id="OX365700">
    <property type="protein sequence ID" value="CAI4032614.1"/>
    <property type="molecule type" value="Genomic_DNA"/>
</dbReference>
<dbReference type="Gene3D" id="3.40.50.1000">
    <property type="entry name" value="HAD superfamily/HAD-like"/>
    <property type="match status" value="1"/>
</dbReference>
<dbReference type="RefSeq" id="WP_289269335.1">
    <property type="nucleotide sequence ID" value="NZ_OX365700.1"/>
</dbReference>
<dbReference type="SUPFAM" id="SSF56784">
    <property type="entry name" value="HAD-like"/>
    <property type="match status" value="1"/>
</dbReference>
<dbReference type="PRINTS" id="PR00413">
    <property type="entry name" value="HADHALOGNASE"/>
</dbReference>
<dbReference type="InterPro" id="IPR023198">
    <property type="entry name" value="PGP-like_dom2"/>
</dbReference>
<sequence length="230" mass="25558">MITSVLFDLDGTLIDSWRLYMEAYTRTFEECYGRPFDRSETLELLGRRPRSETWLLRNLLGAEAQLDAFELFLSQYRSLHQSHFDGPYDGILDMLRELRTHRYVLGIVTGKSREAWAITETQAGLVPFDAVVTESDIATPKPDPEGLLKAVSLLGREIGETLYIGDSLLDAEAARAIGMTFWAAVWPKGPEEKASFAASVLAMGAARLLDSPSEIVQALRLGSADAVTNR</sequence>
<dbReference type="PANTHER" id="PTHR43434:SF1">
    <property type="entry name" value="PHOSPHOGLYCOLATE PHOSPHATASE"/>
    <property type="match status" value="1"/>
</dbReference>
<dbReference type="Gene3D" id="1.10.150.240">
    <property type="entry name" value="Putative phosphatase, domain 2"/>
    <property type="match status" value="1"/>
</dbReference>
<accession>A0AA86TDH9</accession>
<organism evidence="5 6">
    <name type="scientific">Nitrospira tepida</name>
    <dbReference type="NCBI Taxonomy" id="2973512"/>
    <lineage>
        <taxon>Bacteria</taxon>
        <taxon>Pseudomonadati</taxon>
        <taxon>Nitrospirota</taxon>
        <taxon>Nitrospiria</taxon>
        <taxon>Nitrospirales</taxon>
        <taxon>Nitrospiraceae</taxon>
        <taxon>Nitrospira</taxon>
    </lineage>
</organism>
<dbReference type="GO" id="GO:0008967">
    <property type="term" value="F:phosphoglycolate phosphatase activity"/>
    <property type="evidence" value="ECO:0007669"/>
    <property type="project" value="UniProtKB-EC"/>
</dbReference>
<gene>
    <name evidence="5" type="ORF">DNFV4_03044</name>
</gene>